<dbReference type="PROSITE" id="PS51257">
    <property type="entry name" value="PROKAR_LIPOPROTEIN"/>
    <property type="match status" value="1"/>
</dbReference>
<sequence>MNIRRAAATFAFALALVGLTACQGATEAGGDVIAPVTLDAGDLQGETVDLIVGQALNINTGDLAVDSYTGDVADPAIAEFVAGDAGGTAVMNPGVTALSVGSTDVTLTNTDAGIEDLTFTVVVAEKD</sequence>
<name>A0ABT2PEP1_9MICO</name>
<feature type="signal peptide" evidence="1">
    <location>
        <begin position="1"/>
        <end position="21"/>
    </location>
</feature>
<dbReference type="Proteomes" id="UP001300496">
    <property type="component" value="Unassembled WGS sequence"/>
</dbReference>
<keyword evidence="3" id="KW-1185">Reference proteome</keyword>
<feature type="chain" id="PRO_5047293837" evidence="1">
    <location>
        <begin position="22"/>
        <end position="127"/>
    </location>
</feature>
<comment type="caution">
    <text evidence="2">The sequence shown here is derived from an EMBL/GenBank/DDBJ whole genome shotgun (WGS) entry which is preliminary data.</text>
</comment>
<reference evidence="2 3" key="1">
    <citation type="journal article" date="2024" name="Int. J. Syst. Evol. Microbiol.">
        <title>Microbacterium memoriense sp. nov., a member of the Actinomycetota from marine beach sediment of the north coast of Portugal.</title>
        <authorList>
            <person name="Santos J.D.N.D."/>
            <person name="Klimek D."/>
            <person name="Calusinska M."/>
            <person name="Lobo-da-Cunha A."/>
            <person name="Catita J."/>
            <person name="Goncalves H."/>
            <person name="Gonzalez I."/>
            <person name="Lage O.M."/>
        </authorList>
    </citation>
    <scope>NUCLEOTIDE SEQUENCE [LARGE SCALE GENOMIC DNA]</scope>
    <source>
        <strain evidence="2 3">PMIC_1C1B</strain>
    </source>
</reference>
<dbReference type="RefSeq" id="WP_261607458.1">
    <property type="nucleotide sequence ID" value="NZ_JAODOR010000012.1"/>
</dbReference>
<evidence type="ECO:0000313" key="2">
    <source>
        <dbReference type="EMBL" id="MCT9002921.1"/>
    </source>
</evidence>
<protein>
    <submittedName>
        <fullName evidence="2">Uncharacterized protein</fullName>
    </submittedName>
</protein>
<dbReference type="EMBL" id="JAODOR010000012">
    <property type="protein sequence ID" value="MCT9002921.1"/>
    <property type="molecule type" value="Genomic_DNA"/>
</dbReference>
<keyword evidence="1" id="KW-0732">Signal</keyword>
<proteinExistence type="predicted"/>
<evidence type="ECO:0000256" key="1">
    <source>
        <dbReference type="SAM" id="SignalP"/>
    </source>
</evidence>
<evidence type="ECO:0000313" key="3">
    <source>
        <dbReference type="Proteomes" id="UP001300496"/>
    </source>
</evidence>
<gene>
    <name evidence="2" type="ORF">N4R40_11140</name>
</gene>
<organism evidence="2 3">
    <name type="scientific">Microbacterium memoriense</name>
    <dbReference type="NCBI Taxonomy" id="2978350"/>
    <lineage>
        <taxon>Bacteria</taxon>
        <taxon>Bacillati</taxon>
        <taxon>Actinomycetota</taxon>
        <taxon>Actinomycetes</taxon>
        <taxon>Micrococcales</taxon>
        <taxon>Microbacteriaceae</taxon>
        <taxon>Microbacterium</taxon>
    </lineage>
</organism>
<accession>A0ABT2PEP1</accession>